<keyword evidence="5" id="KW-0574">Periplasm</keyword>
<keyword evidence="3" id="KW-0808">Transferase</keyword>
<dbReference type="GO" id="GO:0042121">
    <property type="term" value="P:alginic acid biosynthetic process"/>
    <property type="evidence" value="ECO:0007669"/>
    <property type="project" value="UniProtKB-UniPathway"/>
</dbReference>
<comment type="subcellular location">
    <subcellularLocation>
        <location evidence="1">Periplasm</location>
    </subcellularLocation>
</comment>
<evidence type="ECO:0000256" key="5">
    <source>
        <dbReference type="ARBA" id="ARBA00022764"/>
    </source>
</evidence>
<organism evidence="8 9">
    <name type="scientific">Sulfuriferula multivorans</name>
    <dbReference type="NCBI Taxonomy" id="1559896"/>
    <lineage>
        <taxon>Bacteria</taxon>
        <taxon>Pseudomonadati</taxon>
        <taxon>Pseudomonadota</taxon>
        <taxon>Betaproteobacteria</taxon>
        <taxon>Nitrosomonadales</taxon>
        <taxon>Sulfuricellaceae</taxon>
        <taxon>Sulfuriferula</taxon>
    </lineage>
</organism>
<comment type="pathway">
    <text evidence="2">Glycan biosynthesis; alginate biosynthesis.</text>
</comment>
<dbReference type="AlphaFoldDB" id="A0A7C9KBH4"/>
<dbReference type="UniPathway" id="UPA00286"/>
<dbReference type="InterPro" id="IPR031811">
    <property type="entry name" value="ALGX/ALGJ_SGNH-like"/>
</dbReference>
<evidence type="ECO:0000256" key="4">
    <source>
        <dbReference type="ARBA" id="ARBA00022729"/>
    </source>
</evidence>
<evidence type="ECO:0000259" key="7">
    <source>
        <dbReference type="Pfam" id="PF16822"/>
    </source>
</evidence>
<dbReference type="Pfam" id="PF16822">
    <property type="entry name" value="ALGX"/>
    <property type="match status" value="1"/>
</dbReference>
<protein>
    <recommendedName>
        <fullName evidence="7">AlgX/AlgJ SGNH hydrolase-like domain-containing protein</fullName>
    </recommendedName>
</protein>
<sequence>MNKYPSANSSRAPSRHAALAALTLLIVMAIGAWQMVAAALSPAGLDFPRNWTDFREGRTTGTLEKQLDHKLPARQTLIAIANSVRYIVTGGGGEQVRTGKEGWLFLTDELRFDAGGSAHLSARVALFEAAARQLDRQGVKLVVALVPDKARLYSSKLANGRYPEYNRLRYQDTLAALRMHDVTVADLLTPLTLGAVQGDVYYRSDTHWNQTGAQIAADAVALTVRRLGVDLERTSFNSVTAGAPAERPGDLIRLMGLDDTPNALRPRPDLETPVVTRQSSVDSTSGLFGDSVVPVVLTGTSYSLRGNFHGFLQQALAAKVLNVAKDGGGLLQATTEYLTDESFRSARPTVLVWEVPERFMFTKLAGEPNWLAKVALRP</sequence>
<evidence type="ECO:0000256" key="6">
    <source>
        <dbReference type="ARBA" id="ARBA00022841"/>
    </source>
</evidence>
<keyword evidence="4" id="KW-0732">Signal</keyword>
<name>A0A7C9KBH4_9PROT</name>
<dbReference type="GO" id="GO:0042597">
    <property type="term" value="C:periplasmic space"/>
    <property type="evidence" value="ECO:0007669"/>
    <property type="project" value="UniProtKB-SubCell"/>
</dbReference>
<feature type="domain" description="AlgX/AlgJ SGNH hydrolase-like" evidence="7">
    <location>
        <begin position="96"/>
        <end position="357"/>
    </location>
</feature>
<evidence type="ECO:0000256" key="2">
    <source>
        <dbReference type="ARBA" id="ARBA00005182"/>
    </source>
</evidence>
<dbReference type="Proteomes" id="UP000483432">
    <property type="component" value="Unassembled WGS sequence"/>
</dbReference>
<comment type="caution">
    <text evidence="8">The sequence shown here is derived from an EMBL/GenBank/DDBJ whole genome shotgun (WGS) entry which is preliminary data.</text>
</comment>
<evidence type="ECO:0000256" key="1">
    <source>
        <dbReference type="ARBA" id="ARBA00004418"/>
    </source>
</evidence>
<proteinExistence type="predicted"/>
<evidence type="ECO:0000313" key="9">
    <source>
        <dbReference type="Proteomes" id="UP000483432"/>
    </source>
</evidence>
<keyword evidence="6" id="KW-0016">Alginate biosynthesis</keyword>
<gene>
    <name evidence="8" type="ORF">GZ085_08815</name>
</gene>
<evidence type="ECO:0000313" key="8">
    <source>
        <dbReference type="EMBL" id="NDP48472.1"/>
    </source>
</evidence>
<dbReference type="GO" id="GO:0016740">
    <property type="term" value="F:transferase activity"/>
    <property type="evidence" value="ECO:0007669"/>
    <property type="project" value="UniProtKB-KW"/>
</dbReference>
<evidence type="ECO:0000256" key="3">
    <source>
        <dbReference type="ARBA" id="ARBA00022679"/>
    </source>
</evidence>
<accession>A0A7C9KBH4</accession>
<reference evidence="8 9" key="1">
    <citation type="submission" date="2019-09" db="EMBL/GenBank/DDBJ databases">
        <title>H2 Metabolism Revealed by Metagenomic Analysis in Subglacial Sediment of East Antarctica.</title>
        <authorList>
            <person name="Yang Z."/>
            <person name="Zhang Y."/>
            <person name="Lv Y."/>
            <person name="Yan W."/>
            <person name="Xiao X."/>
            <person name="Sun B."/>
            <person name="Ma H."/>
        </authorList>
    </citation>
    <scope>NUCLEOTIDE SEQUENCE [LARGE SCALE GENOMIC DNA]</scope>
    <source>
        <strain evidence="8">Bin2_2</strain>
    </source>
</reference>
<dbReference type="EMBL" id="JAAFGW010000120">
    <property type="protein sequence ID" value="NDP48472.1"/>
    <property type="molecule type" value="Genomic_DNA"/>
</dbReference>